<comment type="subcellular location">
    <subcellularLocation>
        <location evidence="1">Cell membrane</location>
    </subcellularLocation>
</comment>
<evidence type="ECO:0000313" key="9">
    <source>
        <dbReference type="EMBL" id="CNL34092.1"/>
    </source>
</evidence>
<keyword evidence="6" id="KW-0807">Transducer</keyword>
<dbReference type="Proteomes" id="UP000038647">
    <property type="component" value="Unassembled WGS sequence"/>
</dbReference>
<sequence>MSFLKHITIRMALLFLVIFLLLWGGVSIFTLFSLNQLTHSLQVSSNQQKSVSIINKGNDQYFRVATRLIRAAIYRQNGAKADADRELTSAGAALKNTQEDLARFKLQSHVAIDPLLADKAIQSWSELLSKGVEPMFKAVKEDRYEDFQRVFNHDYRSLSREFGSAVEGDNSAVDKATVRVALLVTWYQQALLAALVAGIIILFLTDRYWVNFLGRPLDLIKTHFKRLAEGQLGRPMAEFGRNHEQHYRKLTPYCRYYRRNKQYCLPDKYSGVECRS</sequence>
<evidence type="ECO:0000256" key="6">
    <source>
        <dbReference type="ARBA" id="ARBA00023224"/>
    </source>
</evidence>
<dbReference type="InterPro" id="IPR003122">
    <property type="entry name" value="Tar_rcpt_lig-bd"/>
</dbReference>
<evidence type="ECO:0000256" key="4">
    <source>
        <dbReference type="ARBA" id="ARBA00022989"/>
    </source>
</evidence>
<evidence type="ECO:0000256" key="7">
    <source>
        <dbReference type="SAM" id="Phobius"/>
    </source>
</evidence>
<feature type="transmembrane region" description="Helical" evidence="7">
    <location>
        <begin position="186"/>
        <end position="205"/>
    </location>
</feature>
<dbReference type="InterPro" id="IPR035440">
    <property type="entry name" value="4HB_MCP_dom_sf"/>
</dbReference>
<dbReference type="SUPFAM" id="SSF47170">
    <property type="entry name" value="Aspartate receptor, ligand-binding domain"/>
    <property type="match status" value="1"/>
</dbReference>
<proteinExistence type="predicted"/>
<dbReference type="Gene3D" id="1.20.120.30">
    <property type="entry name" value="Aspartate receptor, ligand-binding domain"/>
    <property type="match status" value="1"/>
</dbReference>
<keyword evidence="3 7" id="KW-0812">Transmembrane</keyword>
<feature type="domain" description="Chemotaxis methyl-accepting receptor Tar-related ligand-binding" evidence="8">
    <location>
        <begin position="3"/>
        <end position="168"/>
    </location>
</feature>
<keyword evidence="5 7" id="KW-0472">Membrane</keyword>
<gene>
    <name evidence="9" type="ORF">ERS137966_02951</name>
</gene>
<reference evidence="9 10" key="1">
    <citation type="submission" date="2015-03" db="EMBL/GenBank/DDBJ databases">
        <authorList>
            <consortium name="Pathogen Informatics"/>
            <person name="Murphy D."/>
        </authorList>
    </citation>
    <scope>NUCLEOTIDE SEQUENCE [LARGE SCALE GENOMIC DNA]</scope>
    <source>
        <strain evidence="9 10">IP08791</strain>
    </source>
</reference>
<evidence type="ECO:0000256" key="1">
    <source>
        <dbReference type="ARBA" id="ARBA00004236"/>
    </source>
</evidence>
<evidence type="ECO:0000256" key="5">
    <source>
        <dbReference type="ARBA" id="ARBA00023136"/>
    </source>
</evidence>
<accession>A0ABM9SW93</accession>
<evidence type="ECO:0000313" key="10">
    <source>
        <dbReference type="Proteomes" id="UP000038647"/>
    </source>
</evidence>
<comment type="caution">
    <text evidence="9">The sequence shown here is derived from an EMBL/GenBank/DDBJ whole genome shotgun (WGS) entry which is preliminary data.</text>
</comment>
<keyword evidence="4 7" id="KW-1133">Transmembrane helix</keyword>
<name>A0ABM9SW93_YERAL</name>
<evidence type="ECO:0000256" key="2">
    <source>
        <dbReference type="ARBA" id="ARBA00022475"/>
    </source>
</evidence>
<keyword evidence="2" id="KW-1003">Cell membrane</keyword>
<dbReference type="EMBL" id="CQEH01000013">
    <property type="protein sequence ID" value="CNL34092.1"/>
    <property type="molecule type" value="Genomic_DNA"/>
</dbReference>
<evidence type="ECO:0000259" key="8">
    <source>
        <dbReference type="Pfam" id="PF02203"/>
    </source>
</evidence>
<keyword evidence="10" id="KW-1185">Reference proteome</keyword>
<organism evidence="9 10">
    <name type="scientific">Yersinia aldovae</name>
    <dbReference type="NCBI Taxonomy" id="29483"/>
    <lineage>
        <taxon>Bacteria</taxon>
        <taxon>Pseudomonadati</taxon>
        <taxon>Pseudomonadota</taxon>
        <taxon>Gammaproteobacteria</taxon>
        <taxon>Enterobacterales</taxon>
        <taxon>Yersiniaceae</taxon>
        <taxon>Yersinia</taxon>
    </lineage>
</organism>
<evidence type="ECO:0000256" key="3">
    <source>
        <dbReference type="ARBA" id="ARBA00022692"/>
    </source>
</evidence>
<protein>
    <submittedName>
        <fullName evidence="9">Methyl-accepting chemotaxis protein</fullName>
    </submittedName>
</protein>
<dbReference type="Pfam" id="PF02203">
    <property type="entry name" value="TarH"/>
    <property type="match status" value="1"/>
</dbReference>